<dbReference type="AlphaFoldDB" id="W7YIY1"/>
<dbReference type="EMBL" id="BAMD01000010">
    <property type="protein sequence ID" value="GAF02489.1"/>
    <property type="molecule type" value="Genomic_DNA"/>
</dbReference>
<gene>
    <name evidence="1" type="ORF">JCM21142_31126</name>
</gene>
<proteinExistence type="predicted"/>
<evidence type="ECO:0000313" key="1">
    <source>
        <dbReference type="EMBL" id="GAF02489.1"/>
    </source>
</evidence>
<evidence type="ECO:0000313" key="2">
    <source>
        <dbReference type="Proteomes" id="UP000019402"/>
    </source>
</evidence>
<comment type="caution">
    <text evidence="1">The sequence shown here is derived from an EMBL/GenBank/DDBJ whole genome shotgun (WGS) entry which is preliminary data.</text>
</comment>
<name>W7YIY1_9BACT</name>
<dbReference type="eggNOG" id="ENOG5031YFX">
    <property type="taxonomic scope" value="Bacteria"/>
</dbReference>
<sequence>MTNSKITERYGNLLKEEQLVTMDEKIMPNTFVLEAPEPFPGFFNYYSESPMDSKPLYIYLVVAQLYTLEQVTRARQNIKAYFPSDFHADAGTVTVYNKMYHVIRIRHLQKYDQIKDLQTAFMDEGIEFKRKPSKKIGAKGIIRLKKFFRLNEVGDGLYLDEVEKDHGYICLPRFVKWAEFEELTRKVKYNWSGSFFDAALGHFHHNFEIENMIRIYNPKIDLELLHKAKQKYLEQIK</sequence>
<dbReference type="STRING" id="869213.GCA_000517085_02822"/>
<organism evidence="1 2">
    <name type="scientific">Saccharicrinis fermentans DSM 9555 = JCM 21142</name>
    <dbReference type="NCBI Taxonomy" id="869213"/>
    <lineage>
        <taxon>Bacteria</taxon>
        <taxon>Pseudomonadati</taxon>
        <taxon>Bacteroidota</taxon>
        <taxon>Bacteroidia</taxon>
        <taxon>Marinilabiliales</taxon>
        <taxon>Marinilabiliaceae</taxon>
        <taxon>Saccharicrinis</taxon>
    </lineage>
</organism>
<dbReference type="RefSeq" id="WP_027472344.1">
    <property type="nucleotide sequence ID" value="NZ_BAMD01000010.1"/>
</dbReference>
<accession>W7YIY1</accession>
<reference evidence="1 2" key="1">
    <citation type="journal article" date="2014" name="Genome Announc.">
        <title>Draft Genome Sequence of Cytophaga fermentans JCM 21142T, a Facultative Anaerobe Isolated from Marine Mud.</title>
        <authorList>
            <person name="Starns D."/>
            <person name="Oshima K."/>
            <person name="Suda W."/>
            <person name="Iino T."/>
            <person name="Yuki M."/>
            <person name="Inoue J."/>
            <person name="Kitamura K."/>
            <person name="Iida T."/>
            <person name="Darby A."/>
            <person name="Hattori M."/>
            <person name="Ohkuma M."/>
        </authorList>
    </citation>
    <scope>NUCLEOTIDE SEQUENCE [LARGE SCALE GENOMIC DNA]</scope>
    <source>
        <strain evidence="1 2">JCM 21142</strain>
    </source>
</reference>
<dbReference type="OrthoDB" id="1117347at2"/>
<dbReference type="Proteomes" id="UP000019402">
    <property type="component" value="Unassembled WGS sequence"/>
</dbReference>
<keyword evidence="2" id="KW-1185">Reference proteome</keyword>
<protein>
    <submittedName>
        <fullName evidence="1">Uncharacterized protein</fullName>
    </submittedName>
</protein>